<evidence type="ECO:0000256" key="1">
    <source>
        <dbReference type="SAM" id="MobiDB-lite"/>
    </source>
</evidence>
<comment type="caution">
    <text evidence="2">The sequence shown here is derived from an EMBL/GenBank/DDBJ whole genome shotgun (WGS) entry which is preliminary data.</text>
</comment>
<proteinExistence type="predicted"/>
<feature type="compositionally biased region" description="Low complexity" evidence="1">
    <location>
        <begin position="185"/>
        <end position="230"/>
    </location>
</feature>
<dbReference type="Proteomes" id="UP001161391">
    <property type="component" value="Unassembled WGS sequence"/>
</dbReference>
<reference evidence="2" key="2">
    <citation type="submission" date="2023-01" db="EMBL/GenBank/DDBJ databases">
        <title>Draft genome sequence of Algimonas ampicilliniresistens strain NBRC 108219.</title>
        <authorList>
            <person name="Sun Q."/>
            <person name="Mori K."/>
        </authorList>
    </citation>
    <scope>NUCLEOTIDE SEQUENCE</scope>
    <source>
        <strain evidence="2">NBRC 108219</strain>
    </source>
</reference>
<accession>A0ABQ5VCL0</accession>
<protein>
    <submittedName>
        <fullName evidence="2">Uncharacterized protein</fullName>
    </submittedName>
</protein>
<dbReference type="EMBL" id="BSNK01000002">
    <property type="protein sequence ID" value="GLQ24820.1"/>
    <property type="molecule type" value="Genomic_DNA"/>
</dbReference>
<feature type="compositionally biased region" description="Basic and acidic residues" evidence="1">
    <location>
        <begin position="61"/>
        <end position="78"/>
    </location>
</feature>
<feature type="compositionally biased region" description="Basic and acidic residues" evidence="1">
    <location>
        <begin position="266"/>
        <end position="284"/>
    </location>
</feature>
<evidence type="ECO:0000313" key="2">
    <source>
        <dbReference type="EMBL" id="GLQ24820.1"/>
    </source>
</evidence>
<feature type="region of interest" description="Disordered" evidence="1">
    <location>
        <begin position="1"/>
        <end position="100"/>
    </location>
</feature>
<sequence>MSVALPTYAQDTDQTDQSEEDWRKSRKKSGSSDIYRKTNPNSTGSGAPMVDYKPVSPVERLPSESRRHVMRERAKAIAESDDGDISDVEYNPSDAAQSDEQLMRDEQEAWDTIVTDMKGDGGTAKAEGGPNKVAVVGENGATAEKGSRGGSTKTLQEIMDSIKNGQSGGSGSASEGQKDGASDGSSEAQGESQADASQGQSGQGDAQSESENQGQNQGDGQSDAQNQIDGQDGGDSGADGDNSGAQAAAEAWPAATRAEEPLSPLERIRRAKEEQPARGTERSASDYLGNKPDD</sequence>
<feature type="region of interest" description="Disordered" evidence="1">
    <location>
        <begin position="117"/>
        <end position="294"/>
    </location>
</feature>
<keyword evidence="3" id="KW-1185">Reference proteome</keyword>
<organism evidence="2 3">
    <name type="scientific">Algimonas ampicilliniresistens</name>
    <dbReference type="NCBI Taxonomy" id="1298735"/>
    <lineage>
        <taxon>Bacteria</taxon>
        <taxon>Pseudomonadati</taxon>
        <taxon>Pseudomonadota</taxon>
        <taxon>Alphaproteobacteria</taxon>
        <taxon>Maricaulales</taxon>
        <taxon>Robiginitomaculaceae</taxon>
        <taxon>Algimonas</taxon>
    </lineage>
</organism>
<gene>
    <name evidence="2" type="ORF">GCM10007853_26940</name>
</gene>
<name>A0ABQ5VCL0_9PROT</name>
<reference evidence="2" key="1">
    <citation type="journal article" date="2014" name="Int. J. Syst. Evol. Microbiol.">
        <title>Complete genome of a new Firmicutes species belonging to the dominant human colonic microbiota ('Ruminococcus bicirculans') reveals two chromosomes and a selective capacity to utilize plant glucans.</title>
        <authorList>
            <consortium name="NISC Comparative Sequencing Program"/>
            <person name="Wegmann U."/>
            <person name="Louis P."/>
            <person name="Goesmann A."/>
            <person name="Henrissat B."/>
            <person name="Duncan S.H."/>
            <person name="Flint H.J."/>
        </authorList>
    </citation>
    <scope>NUCLEOTIDE SEQUENCE</scope>
    <source>
        <strain evidence="2">NBRC 108219</strain>
    </source>
</reference>
<feature type="compositionally biased region" description="Low complexity" evidence="1">
    <location>
        <begin position="239"/>
        <end position="256"/>
    </location>
</feature>
<evidence type="ECO:0000313" key="3">
    <source>
        <dbReference type="Proteomes" id="UP001161391"/>
    </source>
</evidence>